<accession>A0A1I3SFU7</accession>
<evidence type="ECO:0000313" key="2">
    <source>
        <dbReference type="Proteomes" id="UP000199110"/>
    </source>
</evidence>
<dbReference type="OrthoDB" id="7835793at2"/>
<evidence type="ECO:0000313" key="1">
    <source>
        <dbReference type="EMBL" id="SFJ56346.1"/>
    </source>
</evidence>
<dbReference type="EMBL" id="FORA01000004">
    <property type="protein sequence ID" value="SFJ56346.1"/>
    <property type="molecule type" value="Genomic_DNA"/>
</dbReference>
<gene>
    <name evidence="1" type="ORF">SAMN04488095_3099</name>
</gene>
<dbReference type="AlphaFoldDB" id="A0A1I3SFU7"/>
<organism evidence="1 2">
    <name type="scientific">Jannaschia pohangensis</name>
    <dbReference type="NCBI Taxonomy" id="390807"/>
    <lineage>
        <taxon>Bacteria</taxon>
        <taxon>Pseudomonadati</taxon>
        <taxon>Pseudomonadota</taxon>
        <taxon>Alphaproteobacteria</taxon>
        <taxon>Rhodobacterales</taxon>
        <taxon>Roseobacteraceae</taxon>
        <taxon>Jannaschia</taxon>
    </lineage>
</organism>
<name>A0A1I3SFU7_9RHOB</name>
<keyword evidence="2" id="KW-1185">Reference proteome</keyword>
<sequence length="181" mass="20193">MPPTTAREYGERMRIQSILWPAPAIGRADLRQVGVSLHRIGKREITGCFVLERRGWGTVYCAPTYKDYRGAFDAVMPRTSLGRDVDHLLPKSRAMVEDFLAMGRISGTSNRGWNADDDPQAMAQKVRDMAKATPHGFTSRLTDLERGWAVVTCYIRPMGELSRAGLTRLTREEIAAAIDAP</sequence>
<protein>
    <submittedName>
        <fullName evidence="1">Uncharacterized protein</fullName>
    </submittedName>
</protein>
<reference evidence="1 2" key="1">
    <citation type="submission" date="2016-10" db="EMBL/GenBank/DDBJ databases">
        <authorList>
            <person name="de Groot N.N."/>
        </authorList>
    </citation>
    <scope>NUCLEOTIDE SEQUENCE [LARGE SCALE GENOMIC DNA]</scope>
    <source>
        <strain evidence="1 2">DSM 19073</strain>
    </source>
</reference>
<dbReference type="Proteomes" id="UP000199110">
    <property type="component" value="Unassembled WGS sequence"/>
</dbReference>
<proteinExistence type="predicted"/>
<dbReference type="RefSeq" id="WP_092782823.1">
    <property type="nucleotide sequence ID" value="NZ_FORA01000004.1"/>
</dbReference>